<organism evidence="1 2">
    <name type="scientific">Cladobotryum mycophilum</name>
    <dbReference type="NCBI Taxonomy" id="491253"/>
    <lineage>
        <taxon>Eukaryota</taxon>
        <taxon>Fungi</taxon>
        <taxon>Dikarya</taxon>
        <taxon>Ascomycota</taxon>
        <taxon>Pezizomycotina</taxon>
        <taxon>Sordariomycetes</taxon>
        <taxon>Hypocreomycetidae</taxon>
        <taxon>Hypocreales</taxon>
        <taxon>Hypocreaceae</taxon>
        <taxon>Cladobotryum</taxon>
    </lineage>
</organism>
<dbReference type="EMBL" id="JAVFKD010000001">
    <property type="protein sequence ID" value="KAK5998034.1"/>
    <property type="molecule type" value="Genomic_DNA"/>
</dbReference>
<proteinExistence type="predicted"/>
<evidence type="ECO:0000313" key="2">
    <source>
        <dbReference type="Proteomes" id="UP001338125"/>
    </source>
</evidence>
<dbReference type="PANTHER" id="PTHR38790:SF8">
    <property type="entry name" value="F-BOX DOMAIN-CONTAINING PROTEIN"/>
    <property type="match status" value="1"/>
</dbReference>
<comment type="caution">
    <text evidence="1">The sequence shown here is derived from an EMBL/GenBank/DDBJ whole genome shotgun (WGS) entry which is preliminary data.</text>
</comment>
<dbReference type="Proteomes" id="UP001338125">
    <property type="component" value="Unassembled WGS sequence"/>
</dbReference>
<reference evidence="1 2" key="1">
    <citation type="submission" date="2024-01" db="EMBL/GenBank/DDBJ databases">
        <title>Complete genome of Cladobotryum mycophilum ATHUM6906.</title>
        <authorList>
            <person name="Christinaki A.C."/>
            <person name="Myridakis A.I."/>
            <person name="Kouvelis V.N."/>
        </authorList>
    </citation>
    <scope>NUCLEOTIDE SEQUENCE [LARGE SCALE GENOMIC DNA]</scope>
    <source>
        <strain evidence="1 2">ATHUM6906</strain>
    </source>
</reference>
<sequence length="426" mass="49182">MPKSIFTPRVKAPLRSWAIRTRPELSLLMWSWQGTIKQRREAPEFPPPNPTAALDDVEVRFYSTLKPEYKDVDQRREYSYYEWSDRNKLYNSERVTAALLPGPGESKASIRFGLSMGGENDLTRSIQEMERGQDRGVVRYRAEGFPFTFTLTYGFSLSLHFALNDVEASRLLKVARMNPMPSSKMSPSLFHRLPLEIRQKVYSLVIGEKYWFIGSEKDRYAFRIKFPGSMGDFSGFFYPIRPSIWLLHVNKQVRAEALPFAYRQTEFDVEQLNHAVQLLVGIGRIGRENIKFLHLHWKSEKYLLPTKIPEEESDPYKHLHSAHLHAAIFVQLLKQCRVLQRLRLEFEFNEISKMPLDQFTSDPGIVELCSVERITEVIIQGRDGTALKSVDECSCAVWLKETLEVSKVGKISDGESGEVDDHQVAE</sequence>
<name>A0ABR0T0Z7_9HYPO</name>
<evidence type="ECO:0000313" key="1">
    <source>
        <dbReference type="EMBL" id="KAK5998034.1"/>
    </source>
</evidence>
<gene>
    <name evidence="1" type="ORF">PT974_00404</name>
</gene>
<protein>
    <submittedName>
        <fullName evidence="1">Uncharacterized protein</fullName>
    </submittedName>
</protein>
<accession>A0ABR0T0Z7</accession>
<dbReference type="PANTHER" id="PTHR38790">
    <property type="entry name" value="2EXR DOMAIN-CONTAINING PROTEIN-RELATED"/>
    <property type="match status" value="1"/>
</dbReference>
<keyword evidence="2" id="KW-1185">Reference proteome</keyword>